<name>A0ABT0ZWF1_9PSEU</name>
<gene>
    <name evidence="2" type="ORF">KDL28_08335</name>
</gene>
<reference evidence="2" key="1">
    <citation type="submission" date="2021-04" db="EMBL/GenBank/DDBJ databases">
        <title>Pseudonocardia sp. nov., isolated from sandy soil of mangrove forest.</title>
        <authorList>
            <person name="Zan Z."/>
            <person name="Huang R."/>
            <person name="Liu W."/>
        </authorList>
    </citation>
    <scope>NUCLEOTIDE SEQUENCE</scope>
    <source>
        <strain evidence="2">S2-4</strain>
    </source>
</reference>
<proteinExistence type="predicted"/>
<evidence type="ECO:0000313" key="3">
    <source>
        <dbReference type="Proteomes" id="UP001165283"/>
    </source>
</evidence>
<accession>A0ABT0ZWF1</accession>
<organism evidence="2 3">
    <name type="scientific">Pseudonocardia humida</name>
    <dbReference type="NCBI Taxonomy" id="2800819"/>
    <lineage>
        <taxon>Bacteria</taxon>
        <taxon>Bacillati</taxon>
        <taxon>Actinomycetota</taxon>
        <taxon>Actinomycetes</taxon>
        <taxon>Pseudonocardiales</taxon>
        <taxon>Pseudonocardiaceae</taxon>
        <taxon>Pseudonocardia</taxon>
    </lineage>
</organism>
<feature type="region of interest" description="Disordered" evidence="1">
    <location>
        <begin position="25"/>
        <end position="56"/>
    </location>
</feature>
<dbReference type="Proteomes" id="UP001165283">
    <property type="component" value="Unassembled WGS sequence"/>
</dbReference>
<evidence type="ECO:0000313" key="2">
    <source>
        <dbReference type="EMBL" id="MCO1655063.1"/>
    </source>
</evidence>
<dbReference type="RefSeq" id="WP_252436810.1">
    <property type="nucleotide sequence ID" value="NZ_JAGSOV010000018.1"/>
</dbReference>
<dbReference type="EMBL" id="JAGSOV010000018">
    <property type="protein sequence ID" value="MCO1655063.1"/>
    <property type="molecule type" value="Genomic_DNA"/>
</dbReference>
<sequence length="56" mass="6213">MAAWLVVATCVGMVIGRTIRLRDRQVFDEPDDEPAGRPRPGIPTQNSGGHERRNGR</sequence>
<protein>
    <submittedName>
        <fullName evidence="2">Uncharacterized protein</fullName>
    </submittedName>
</protein>
<comment type="caution">
    <text evidence="2">The sequence shown here is derived from an EMBL/GenBank/DDBJ whole genome shotgun (WGS) entry which is preliminary data.</text>
</comment>
<evidence type="ECO:0000256" key="1">
    <source>
        <dbReference type="SAM" id="MobiDB-lite"/>
    </source>
</evidence>
<keyword evidence="3" id="KW-1185">Reference proteome</keyword>